<dbReference type="AlphaFoldDB" id="A0A5C6CT93"/>
<organism evidence="3 4">
    <name type="scientific">Bythopirellula polymerisocia</name>
    <dbReference type="NCBI Taxonomy" id="2528003"/>
    <lineage>
        <taxon>Bacteria</taxon>
        <taxon>Pseudomonadati</taxon>
        <taxon>Planctomycetota</taxon>
        <taxon>Planctomycetia</taxon>
        <taxon>Pirellulales</taxon>
        <taxon>Lacipirellulaceae</taxon>
        <taxon>Bythopirellula</taxon>
    </lineage>
</organism>
<feature type="compositionally biased region" description="Basic and acidic residues" evidence="1">
    <location>
        <begin position="171"/>
        <end position="183"/>
    </location>
</feature>
<dbReference type="Proteomes" id="UP000318437">
    <property type="component" value="Unassembled WGS sequence"/>
</dbReference>
<proteinExistence type="predicted"/>
<protein>
    <recommendedName>
        <fullName evidence="5">Mu-protocadherin-putative cell-suface protein</fullName>
    </recommendedName>
</protein>
<reference evidence="3 4" key="1">
    <citation type="submission" date="2019-02" db="EMBL/GenBank/DDBJ databases">
        <title>Deep-cultivation of Planctomycetes and their phenomic and genomic characterization uncovers novel biology.</title>
        <authorList>
            <person name="Wiegand S."/>
            <person name="Jogler M."/>
            <person name="Boedeker C."/>
            <person name="Pinto D."/>
            <person name="Vollmers J."/>
            <person name="Rivas-Marin E."/>
            <person name="Kohn T."/>
            <person name="Peeters S.H."/>
            <person name="Heuer A."/>
            <person name="Rast P."/>
            <person name="Oberbeckmann S."/>
            <person name="Bunk B."/>
            <person name="Jeske O."/>
            <person name="Meyerdierks A."/>
            <person name="Storesund J.E."/>
            <person name="Kallscheuer N."/>
            <person name="Luecker S."/>
            <person name="Lage O.M."/>
            <person name="Pohl T."/>
            <person name="Merkel B.J."/>
            <person name="Hornburger P."/>
            <person name="Mueller R.-W."/>
            <person name="Bruemmer F."/>
            <person name="Labrenz M."/>
            <person name="Spormann A.M."/>
            <person name="Op Den Camp H."/>
            <person name="Overmann J."/>
            <person name="Amann R."/>
            <person name="Jetten M.S.M."/>
            <person name="Mascher T."/>
            <person name="Medema M.H."/>
            <person name="Devos D.P."/>
            <person name="Kaster A.-K."/>
            <person name="Ovreas L."/>
            <person name="Rohde M."/>
            <person name="Galperin M.Y."/>
            <person name="Jogler C."/>
        </authorList>
    </citation>
    <scope>NUCLEOTIDE SEQUENCE [LARGE SCALE GENOMIC DNA]</scope>
    <source>
        <strain evidence="3 4">Pla144</strain>
    </source>
</reference>
<feature type="compositionally biased region" description="Gly residues" evidence="1">
    <location>
        <begin position="25"/>
        <end position="51"/>
    </location>
</feature>
<comment type="caution">
    <text evidence="3">The sequence shown here is derived from an EMBL/GenBank/DDBJ whole genome shotgun (WGS) entry which is preliminary data.</text>
</comment>
<evidence type="ECO:0000256" key="2">
    <source>
        <dbReference type="SAM" id="SignalP"/>
    </source>
</evidence>
<feature type="compositionally biased region" description="Low complexity" evidence="1">
    <location>
        <begin position="80"/>
        <end position="101"/>
    </location>
</feature>
<accession>A0A5C6CT93</accession>
<dbReference type="RefSeq" id="WP_197530588.1">
    <property type="nucleotide sequence ID" value="NZ_SJPS01000003.1"/>
</dbReference>
<feature type="compositionally biased region" description="Polar residues" evidence="1">
    <location>
        <begin position="204"/>
        <end position="219"/>
    </location>
</feature>
<feature type="region of interest" description="Disordered" evidence="1">
    <location>
        <begin position="23"/>
        <end position="227"/>
    </location>
</feature>
<keyword evidence="2" id="KW-0732">Signal</keyword>
<dbReference type="EMBL" id="SJPS01000003">
    <property type="protein sequence ID" value="TWU27608.1"/>
    <property type="molecule type" value="Genomic_DNA"/>
</dbReference>
<feature type="compositionally biased region" description="Polar residues" evidence="1">
    <location>
        <begin position="107"/>
        <end position="120"/>
    </location>
</feature>
<feature type="chain" id="PRO_5022661798" description="Mu-protocadherin-putative cell-suface protein" evidence="2">
    <location>
        <begin position="25"/>
        <end position="469"/>
    </location>
</feature>
<name>A0A5C6CT93_9BACT</name>
<gene>
    <name evidence="3" type="ORF">Pla144_23850</name>
</gene>
<sequence precursor="true">MKQGFSLVVVALLSVLLCSQDAFSRGGGGRGGGGGGSRGGGGGMSRGGGGASRASAARPSGGLSRSQTGGMNRGNAGAGSRPSTRPQTSRPQSSRPQTSRPAAGGNRPQTIENPNFRPNSGGSGNRPNLGGDDRPNLGGGGSQLGKINRPGGKDRPSSKDLNSFLDLPGTADKRPNNREDRKKNNIGNQIDDRENTNIGDRTKNNLVNPNTNIGDRTNNIGGGRRVGDVNINNNRQNNINNMRGRYAGGVNRPFNNNWWENQNFNPGYARWQRGWSSYPNNWCWGVATWGALNSWLPGYNFAQPMVYDYGSTVVYRDNYVYMNDQQVGTTEEYYQQAETIADSIPPVAQPDEEEWMPLGVFAVAEESATDSGMMIQLAVSKEGILAGTYYNDITDDSRPIEGMIDKKTQRAAWKFSDESNADVVFEAGVENLTKDESTCLVHFGPHKTQTWLMVRMPEAGGDDNSGQGG</sequence>
<feature type="signal peptide" evidence="2">
    <location>
        <begin position="1"/>
        <end position="24"/>
    </location>
</feature>
<keyword evidence="4" id="KW-1185">Reference proteome</keyword>
<evidence type="ECO:0000313" key="3">
    <source>
        <dbReference type="EMBL" id="TWU27608.1"/>
    </source>
</evidence>
<feature type="compositionally biased region" description="Low complexity" evidence="1">
    <location>
        <begin position="52"/>
        <end position="66"/>
    </location>
</feature>
<evidence type="ECO:0000256" key="1">
    <source>
        <dbReference type="SAM" id="MobiDB-lite"/>
    </source>
</evidence>
<evidence type="ECO:0000313" key="4">
    <source>
        <dbReference type="Proteomes" id="UP000318437"/>
    </source>
</evidence>
<feature type="compositionally biased region" description="Basic and acidic residues" evidence="1">
    <location>
        <begin position="190"/>
        <end position="203"/>
    </location>
</feature>
<evidence type="ECO:0008006" key="5">
    <source>
        <dbReference type="Google" id="ProtNLM"/>
    </source>
</evidence>